<dbReference type="SMART" id="SM00530">
    <property type="entry name" value="HTH_XRE"/>
    <property type="match status" value="1"/>
</dbReference>
<proteinExistence type="predicted"/>
<dbReference type="PROSITE" id="PS50943">
    <property type="entry name" value="HTH_CROC1"/>
    <property type="match status" value="1"/>
</dbReference>
<reference evidence="3 4" key="1">
    <citation type="submission" date="2018-06" db="EMBL/GenBank/DDBJ databases">
        <title>Genomic Encyclopedia of Type Strains, Phase I: the one thousand microbial genomes (KMG-I) project.</title>
        <authorList>
            <person name="Kyrpides N."/>
        </authorList>
    </citation>
    <scope>NUCLEOTIDE SEQUENCE [LARGE SCALE GENOMIC DNA]</scope>
    <source>
        <strain evidence="3 4">DSM 19573</strain>
    </source>
</reference>
<organism evidence="3 4">
    <name type="scientific">Ruminiclostridium sufflavum DSM 19573</name>
    <dbReference type="NCBI Taxonomy" id="1121337"/>
    <lineage>
        <taxon>Bacteria</taxon>
        <taxon>Bacillati</taxon>
        <taxon>Bacillota</taxon>
        <taxon>Clostridia</taxon>
        <taxon>Eubacteriales</taxon>
        <taxon>Oscillospiraceae</taxon>
        <taxon>Ruminiclostridium</taxon>
    </lineage>
</organism>
<name>A0A318XJB9_9FIRM</name>
<evidence type="ECO:0000313" key="4">
    <source>
        <dbReference type="Proteomes" id="UP000248132"/>
    </source>
</evidence>
<dbReference type="CDD" id="cd00093">
    <property type="entry name" value="HTH_XRE"/>
    <property type="match status" value="1"/>
</dbReference>
<accession>A0A318XJB9</accession>
<dbReference type="SUPFAM" id="SSF47413">
    <property type="entry name" value="lambda repressor-like DNA-binding domains"/>
    <property type="match status" value="1"/>
</dbReference>
<dbReference type="RefSeq" id="WP_165835631.1">
    <property type="nucleotide sequence ID" value="NZ_QKMR01000037.1"/>
</dbReference>
<evidence type="ECO:0000256" key="1">
    <source>
        <dbReference type="ARBA" id="ARBA00023125"/>
    </source>
</evidence>
<dbReference type="Gene3D" id="1.10.260.40">
    <property type="entry name" value="lambda repressor-like DNA-binding domains"/>
    <property type="match status" value="1"/>
</dbReference>
<evidence type="ECO:0000259" key="2">
    <source>
        <dbReference type="PROSITE" id="PS50943"/>
    </source>
</evidence>
<dbReference type="Pfam" id="PF01381">
    <property type="entry name" value="HTH_3"/>
    <property type="match status" value="1"/>
</dbReference>
<dbReference type="PANTHER" id="PTHR46558">
    <property type="entry name" value="TRACRIPTIONAL REGULATORY PROTEIN-RELATED-RELATED"/>
    <property type="match status" value="1"/>
</dbReference>
<dbReference type="InterPro" id="IPR001387">
    <property type="entry name" value="Cro/C1-type_HTH"/>
</dbReference>
<keyword evidence="1 3" id="KW-0238">DNA-binding</keyword>
<keyword evidence="4" id="KW-1185">Reference proteome</keyword>
<dbReference type="Proteomes" id="UP000248132">
    <property type="component" value="Unassembled WGS sequence"/>
</dbReference>
<protein>
    <submittedName>
        <fullName evidence="3">DNA-binding XRE family transcriptional regulator</fullName>
    </submittedName>
</protein>
<gene>
    <name evidence="3" type="ORF">LY28_03714</name>
</gene>
<dbReference type="EMBL" id="QKMR01000037">
    <property type="protein sequence ID" value="PYG84262.1"/>
    <property type="molecule type" value="Genomic_DNA"/>
</dbReference>
<sequence>MNRVRALRIEKNWTQEELGKRLNVKKSAVSKYEGNKIPLTDETLIRLSQIFNVSIDYILKISDYRHSTPIASKSDLLESITALSTESQKELEKYVQLLKLKDSTSTVKNS</sequence>
<comment type="caution">
    <text evidence="3">The sequence shown here is derived from an EMBL/GenBank/DDBJ whole genome shotgun (WGS) entry which is preliminary data.</text>
</comment>
<dbReference type="PANTHER" id="PTHR46558:SF11">
    <property type="entry name" value="HTH-TYPE TRANSCRIPTIONAL REGULATOR XRE"/>
    <property type="match status" value="1"/>
</dbReference>
<dbReference type="GO" id="GO:0003677">
    <property type="term" value="F:DNA binding"/>
    <property type="evidence" value="ECO:0007669"/>
    <property type="project" value="UniProtKB-KW"/>
</dbReference>
<evidence type="ECO:0000313" key="3">
    <source>
        <dbReference type="EMBL" id="PYG84262.1"/>
    </source>
</evidence>
<feature type="domain" description="HTH cro/C1-type" evidence="2">
    <location>
        <begin position="4"/>
        <end position="58"/>
    </location>
</feature>
<dbReference type="AlphaFoldDB" id="A0A318XJB9"/>
<dbReference type="InterPro" id="IPR010982">
    <property type="entry name" value="Lambda_DNA-bd_dom_sf"/>
</dbReference>